<dbReference type="HAMAP" id="MF_01660">
    <property type="entry name" value="MenH"/>
    <property type="match status" value="1"/>
</dbReference>
<dbReference type="UniPathway" id="UPA01057">
    <property type="reaction ID" value="UER00900"/>
</dbReference>
<comment type="pathway">
    <text evidence="3">Quinol/quinone metabolism; 1,4-dihydroxy-2-naphthoate biosynthesis; 1,4-dihydroxy-2-naphthoate from chorismate: step 3/7.</text>
</comment>
<evidence type="ECO:0000256" key="1">
    <source>
        <dbReference type="ARBA" id="ARBA00022428"/>
    </source>
</evidence>
<evidence type="ECO:0000313" key="7">
    <source>
        <dbReference type="Proteomes" id="UP000275331"/>
    </source>
</evidence>
<comment type="similarity">
    <text evidence="3">Belongs to the AB hydrolase superfamily. MenH family.</text>
</comment>
<feature type="domain" description="AB hydrolase-1" evidence="5">
    <location>
        <begin position="16"/>
        <end position="216"/>
    </location>
</feature>
<keyword evidence="2 3" id="KW-0456">Lyase</keyword>
<dbReference type="SUPFAM" id="SSF53474">
    <property type="entry name" value="alpha/beta-Hydrolases"/>
    <property type="match status" value="1"/>
</dbReference>
<dbReference type="OrthoDB" id="9808398at2"/>
<dbReference type="Gene3D" id="3.40.50.1820">
    <property type="entry name" value="alpha/beta hydrolase"/>
    <property type="match status" value="1"/>
</dbReference>
<evidence type="ECO:0000313" key="6">
    <source>
        <dbReference type="EMBL" id="RSE28625.1"/>
    </source>
</evidence>
<name>A0A3R9EQ37_9ENTR</name>
<evidence type="ECO:0000256" key="2">
    <source>
        <dbReference type="ARBA" id="ARBA00023239"/>
    </source>
</evidence>
<protein>
    <recommendedName>
        <fullName evidence="3 4">2-succinyl-6-hydroxy-2,4-cyclohexadiene-1-carboxylate synthase</fullName>
        <shortName evidence="3">SHCHC synthase</shortName>
        <ecNumber evidence="3 4">4.2.99.20</ecNumber>
    </recommendedName>
</protein>
<proteinExistence type="inferred from homology"/>
<dbReference type="PANTHER" id="PTHR42916">
    <property type="entry name" value="2-SUCCINYL-5-ENOLPYRUVYL-6-HYDROXY-3-CYCLOHEXENE-1-CARBOXYLATE SYNTHASE"/>
    <property type="match status" value="1"/>
</dbReference>
<dbReference type="EMBL" id="RHXB01000002">
    <property type="protein sequence ID" value="RSE28625.1"/>
    <property type="molecule type" value="Genomic_DNA"/>
</dbReference>
<evidence type="ECO:0000259" key="5">
    <source>
        <dbReference type="Pfam" id="PF00561"/>
    </source>
</evidence>
<dbReference type="GO" id="GO:0070205">
    <property type="term" value="F:2-succinyl-6-hydroxy-2,4-cyclohexadiene-1-carboxylate synthase activity"/>
    <property type="evidence" value="ECO:0007669"/>
    <property type="project" value="UniProtKB-UniRule"/>
</dbReference>
<dbReference type="UniPathway" id="UPA00079"/>
<gene>
    <name evidence="3" type="primary">menH</name>
    <name evidence="6" type="ORF">EGT71_04355</name>
</gene>
<accession>A0A3R9EQ37</accession>
<dbReference type="Proteomes" id="UP000275331">
    <property type="component" value="Unassembled WGS sequence"/>
</dbReference>
<comment type="catalytic activity">
    <reaction evidence="3">
        <text>5-enolpyruvoyl-6-hydroxy-2-succinyl-cyclohex-3-ene-1-carboxylate = (1R,6R)-6-hydroxy-2-succinyl-cyclohexa-2,4-diene-1-carboxylate + pyruvate</text>
        <dbReference type="Rhea" id="RHEA:25597"/>
        <dbReference type="ChEBI" id="CHEBI:15361"/>
        <dbReference type="ChEBI" id="CHEBI:58689"/>
        <dbReference type="ChEBI" id="CHEBI:58818"/>
        <dbReference type="EC" id="4.2.99.20"/>
    </reaction>
</comment>
<comment type="subunit">
    <text evidence="3">Monomer.</text>
</comment>
<dbReference type="EC" id="4.2.99.20" evidence="3 4"/>
<dbReference type="NCBIfam" id="NF008340">
    <property type="entry name" value="PRK11126.1"/>
    <property type="match status" value="1"/>
</dbReference>
<comment type="caution">
    <text evidence="6">The sequence shown here is derived from an EMBL/GenBank/DDBJ whole genome shotgun (WGS) entry which is preliminary data.</text>
</comment>
<comment type="pathway">
    <text evidence="3">Quinol/quinone metabolism; menaquinone biosynthesis.</text>
</comment>
<dbReference type="InterPro" id="IPR022485">
    <property type="entry name" value="SHCHC_synthase_MenH"/>
</dbReference>
<evidence type="ECO:0000256" key="3">
    <source>
        <dbReference type="HAMAP-Rule" id="MF_01660"/>
    </source>
</evidence>
<dbReference type="GO" id="GO:0009234">
    <property type="term" value="P:menaquinone biosynthetic process"/>
    <property type="evidence" value="ECO:0007669"/>
    <property type="project" value="UniProtKB-UniRule"/>
</dbReference>
<sequence>MILNATARPGKSASLPWLVWLHGFLGSQQEWQQVAAAFSDYPQLFIDLPGHGGSAGVRVASFGDTNALLDATLAHHAVAQYWLIGYSLGGRIAMHYACGKPRSGLQGLIVEGSHPGLTDPQEREARIASDSHWAREFREAPLEQVLNAWYQQPVFANLSAAARAELVALRRRNHPQALADMLEATSLGRQADLRGPLSRLPQPFIYFCGEQDSKFRGIATTLNVPCRLITAAGHNAHREAPLAFAQSLSPLLPQPD</sequence>
<dbReference type="PANTHER" id="PTHR42916:SF1">
    <property type="entry name" value="PROTEIN PHYLLO, CHLOROPLASTIC"/>
    <property type="match status" value="1"/>
</dbReference>
<evidence type="ECO:0000256" key="4">
    <source>
        <dbReference type="NCBIfam" id="TIGR03695"/>
    </source>
</evidence>
<dbReference type="RefSeq" id="WP_125291556.1">
    <property type="nucleotide sequence ID" value="NZ_JAPTZM010000003.1"/>
</dbReference>
<keyword evidence="1 3" id="KW-0474">Menaquinone biosynthesis</keyword>
<dbReference type="NCBIfam" id="TIGR03695">
    <property type="entry name" value="menH_SHCHC"/>
    <property type="match status" value="1"/>
</dbReference>
<dbReference type="InterPro" id="IPR029058">
    <property type="entry name" value="AB_hydrolase_fold"/>
</dbReference>
<dbReference type="InterPro" id="IPR000073">
    <property type="entry name" value="AB_hydrolase_1"/>
</dbReference>
<dbReference type="Pfam" id="PF00561">
    <property type="entry name" value="Abhydrolase_1"/>
    <property type="match status" value="1"/>
</dbReference>
<dbReference type="AlphaFoldDB" id="A0A3R9EQ37"/>
<organism evidence="6 7">
    <name type="scientific">Atlantibacter subterraneus</name>
    <dbReference type="NCBI Taxonomy" id="255519"/>
    <lineage>
        <taxon>Bacteria</taxon>
        <taxon>Pseudomonadati</taxon>
        <taxon>Pseudomonadota</taxon>
        <taxon>Gammaproteobacteria</taxon>
        <taxon>Enterobacterales</taxon>
        <taxon>Enterobacteriaceae</taxon>
        <taxon>Atlantibacter</taxon>
    </lineage>
</organism>
<comment type="function">
    <text evidence="3">Catalyzes a proton abstraction reaction that results in 2,5-elimination of pyruvate from 2-succinyl-5-enolpyruvyl-6-hydroxy-3-cyclohexene-1-carboxylate (SEPHCHC) and the formation of 2-succinyl-6-hydroxy-2,4-cyclohexadiene-1-carboxylate (SHCHC).</text>
</comment>
<reference evidence="6 7" key="1">
    <citation type="submission" date="2018-10" db="EMBL/GenBank/DDBJ databases">
        <title>Transmission dynamics of multidrug resistant bacteria on intensive care unit surfaces.</title>
        <authorList>
            <person name="D'Souza A.W."/>
            <person name="Potter R.F."/>
            <person name="Wallace M."/>
            <person name="Shupe A."/>
            <person name="Patel S."/>
            <person name="Sun S."/>
            <person name="Gul D."/>
            <person name="Kwon J.H."/>
            <person name="Andleeb S."/>
            <person name="Burnham C.-A.D."/>
            <person name="Dantas G."/>
        </authorList>
    </citation>
    <scope>NUCLEOTIDE SEQUENCE [LARGE SCALE GENOMIC DNA]</scope>
    <source>
        <strain evidence="6 7">AS_373</strain>
    </source>
</reference>